<dbReference type="RefSeq" id="WP_310066562.1">
    <property type="nucleotide sequence ID" value="NZ_JAVDQN010000002.1"/>
</dbReference>
<dbReference type="InterPro" id="IPR002048">
    <property type="entry name" value="EF_hand_dom"/>
</dbReference>
<reference evidence="3 4" key="1">
    <citation type="submission" date="2023-07" db="EMBL/GenBank/DDBJ databases">
        <title>Sorghum-associated microbial communities from plants grown in Nebraska, USA.</title>
        <authorList>
            <person name="Schachtman D."/>
        </authorList>
    </citation>
    <scope>NUCLEOTIDE SEQUENCE [LARGE SCALE GENOMIC DNA]</scope>
    <source>
        <strain evidence="3 4">DS1039</strain>
    </source>
</reference>
<keyword evidence="4" id="KW-1185">Reference proteome</keyword>
<feature type="compositionally biased region" description="Polar residues" evidence="1">
    <location>
        <begin position="29"/>
        <end position="53"/>
    </location>
</feature>
<dbReference type="Gene3D" id="1.10.238.10">
    <property type="entry name" value="EF-hand"/>
    <property type="match status" value="1"/>
</dbReference>
<dbReference type="CDD" id="cd00051">
    <property type="entry name" value="EFh"/>
    <property type="match status" value="1"/>
</dbReference>
<evidence type="ECO:0000256" key="1">
    <source>
        <dbReference type="SAM" id="MobiDB-lite"/>
    </source>
</evidence>
<gene>
    <name evidence="3" type="ORF">J2776_002847</name>
</gene>
<dbReference type="PROSITE" id="PS50222">
    <property type="entry name" value="EF_HAND_2"/>
    <property type="match status" value="1"/>
</dbReference>
<dbReference type="PROSITE" id="PS00018">
    <property type="entry name" value="EF_HAND_1"/>
    <property type="match status" value="1"/>
</dbReference>
<protein>
    <recommendedName>
        <fullName evidence="2">EF-hand domain-containing protein</fullName>
    </recommendedName>
</protein>
<name>A0ABU1KZ15_9BURK</name>
<dbReference type="EMBL" id="JAVDQN010000002">
    <property type="protein sequence ID" value="MDR6376147.1"/>
    <property type="molecule type" value="Genomic_DNA"/>
</dbReference>
<accession>A0ABU1KZ15</accession>
<feature type="region of interest" description="Disordered" evidence="1">
    <location>
        <begin position="26"/>
        <end position="65"/>
    </location>
</feature>
<dbReference type="Proteomes" id="UP001185254">
    <property type="component" value="Unassembled WGS sequence"/>
</dbReference>
<dbReference type="InterPro" id="IPR011992">
    <property type="entry name" value="EF-hand-dom_pair"/>
</dbReference>
<comment type="caution">
    <text evidence="3">The sequence shown here is derived from an EMBL/GenBank/DDBJ whole genome shotgun (WGS) entry which is preliminary data.</text>
</comment>
<organism evidence="3 4">
    <name type="scientific">Paraburkholderia caledonica</name>
    <dbReference type="NCBI Taxonomy" id="134536"/>
    <lineage>
        <taxon>Bacteria</taxon>
        <taxon>Pseudomonadati</taxon>
        <taxon>Pseudomonadota</taxon>
        <taxon>Betaproteobacteria</taxon>
        <taxon>Burkholderiales</taxon>
        <taxon>Burkholderiaceae</taxon>
        <taxon>Paraburkholderia</taxon>
    </lineage>
</organism>
<dbReference type="Pfam" id="PF13499">
    <property type="entry name" value="EF-hand_7"/>
    <property type="match status" value="1"/>
</dbReference>
<proteinExistence type="predicted"/>
<dbReference type="InterPro" id="IPR018247">
    <property type="entry name" value="EF_Hand_1_Ca_BS"/>
</dbReference>
<evidence type="ECO:0000259" key="2">
    <source>
        <dbReference type="PROSITE" id="PS50222"/>
    </source>
</evidence>
<dbReference type="SUPFAM" id="SSF47473">
    <property type="entry name" value="EF-hand"/>
    <property type="match status" value="1"/>
</dbReference>
<dbReference type="SMART" id="SM00054">
    <property type="entry name" value="EFh"/>
    <property type="match status" value="2"/>
</dbReference>
<evidence type="ECO:0000313" key="3">
    <source>
        <dbReference type="EMBL" id="MDR6376147.1"/>
    </source>
</evidence>
<feature type="domain" description="EF-hand" evidence="2">
    <location>
        <begin position="103"/>
        <end position="138"/>
    </location>
</feature>
<evidence type="ECO:0000313" key="4">
    <source>
        <dbReference type="Proteomes" id="UP001185254"/>
    </source>
</evidence>
<sequence>MELTVSGIGNAPRGYAAYGYGLDGAGANKGNQTQGSSPSSQQASTIVTLSNGQTSSVTSSSDGLTETPLSVAWAPQMFAKADGDNSSSVTAAEFGKLLAQAGLTSDQASALFSAFDKSQDGVLSVDEFVAGVQNQENSGAKTFDNLLSSIVKGSDGSLDKQATDAFLAQGSTVADRYWSEKR</sequence>